<organism evidence="2 3">
    <name type="scientific">Roridomyces roridus</name>
    <dbReference type="NCBI Taxonomy" id="1738132"/>
    <lineage>
        <taxon>Eukaryota</taxon>
        <taxon>Fungi</taxon>
        <taxon>Dikarya</taxon>
        <taxon>Basidiomycota</taxon>
        <taxon>Agaricomycotina</taxon>
        <taxon>Agaricomycetes</taxon>
        <taxon>Agaricomycetidae</taxon>
        <taxon>Agaricales</taxon>
        <taxon>Marasmiineae</taxon>
        <taxon>Mycenaceae</taxon>
        <taxon>Roridomyces</taxon>
    </lineage>
</organism>
<protein>
    <submittedName>
        <fullName evidence="2">Uncharacterized protein</fullName>
    </submittedName>
</protein>
<name>A0AAD7FEI1_9AGAR</name>
<dbReference type="EMBL" id="JARKIF010000024">
    <property type="protein sequence ID" value="KAJ7615519.1"/>
    <property type="molecule type" value="Genomic_DNA"/>
</dbReference>
<dbReference type="Proteomes" id="UP001221142">
    <property type="component" value="Unassembled WGS sequence"/>
</dbReference>
<gene>
    <name evidence="2" type="ORF">FB45DRAFT_935900</name>
</gene>
<comment type="caution">
    <text evidence="2">The sequence shown here is derived from an EMBL/GenBank/DDBJ whole genome shotgun (WGS) entry which is preliminary data.</text>
</comment>
<reference evidence="2" key="1">
    <citation type="submission" date="2023-03" db="EMBL/GenBank/DDBJ databases">
        <title>Massive genome expansion in bonnet fungi (Mycena s.s.) driven by repeated elements and novel gene families across ecological guilds.</title>
        <authorList>
            <consortium name="Lawrence Berkeley National Laboratory"/>
            <person name="Harder C.B."/>
            <person name="Miyauchi S."/>
            <person name="Viragh M."/>
            <person name="Kuo A."/>
            <person name="Thoen E."/>
            <person name="Andreopoulos B."/>
            <person name="Lu D."/>
            <person name="Skrede I."/>
            <person name="Drula E."/>
            <person name="Henrissat B."/>
            <person name="Morin E."/>
            <person name="Kohler A."/>
            <person name="Barry K."/>
            <person name="LaButti K."/>
            <person name="Morin E."/>
            <person name="Salamov A."/>
            <person name="Lipzen A."/>
            <person name="Mereny Z."/>
            <person name="Hegedus B."/>
            <person name="Baldrian P."/>
            <person name="Stursova M."/>
            <person name="Weitz H."/>
            <person name="Taylor A."/>
            <person name="Grigoriev I.V."/>
            <person name="Nagy L.G."/>
            <person name="Martin F."/>
            <person name="Kauserud H."/>
        </authorList>
    </citation>
    <scope>NUCLEOTIDE SEQUENCE</scope>
    <source>
        <strain evidence="2">9284</strain>
    </source>
</reference>
<evidence type="ECO:0000313" key="2">
    <source>
        <dbReference type="EMBL" id="KAJ7615519.1"/>
    </source>
</evidence>
<keyword evidence="3" id="KW-1185">Reference proteome</keyword>
<proteinExistence type="predicted"/>
<accession>A0AAD7FEI1</accession>
<feature type="region of interest" description="Disordered" evidence="1">
    <location>
        <begin position="209"/>
        <end position="240"/>
    </location>
</feature>
<evidence type="ECO:0000313" key="3">
    <source>
        <dbReference type="Proteomes" id="UP001221142"/>
    </source>
</evidence>
<dbReference type="AlphaFoldDB" id="A0AAD7FEI1"/>
<feature type="region of interest" description="Disordered" evidence="1">
    <location>
        <begin position="169"/>
        <end position="189"/>
    </location>
</feature>
<sequence>MTFRDATSHTKIVKIGSTQWNSQIFANQWQRTPRQFEYKVSCQPLCPKDASLMWASTDGKFKELADEKKWTKTDARNGPDTSMWFSASRPVFLPRSVGLEEGRESEYADRFQHLKLIPDPDIRFNRVPEVEVYNEEKETYHAMSFHHLHELGPGLVLILTVKPRAYTVNSQGGSDSDKGGSGKGKGKGTKRLQWEFRLVNIKVMGKKDVLNSPSKNTLKRKMFLPKFDDGGSPSKQPRKE</sequence>
<evidence type="ECO:0000256" key="1">
    <source>
        <dbReference type="SAM" id="MobiDB-lite"/>
    </source>
</evidence>